<dbReference type="InterPro" id="IPR013249">
    <property type="entry name" value="RNA_pol_sigma70_r4_t2"/>
</dbReference>
<dbReference type="PANTHER" id="PTHR43133:SF51">
    <property type="entry name" value="RNA POLYMERASE SIGMA FACTOR"/>
    <property type="match status" value="1"/>
</dbReference>
<dbReference type="NCBIfam" id="TIGR02937">
    <property type="entry name" value="sigma70-ECF"/>
    <property type="match status" value="1"/>
</dbReference>
<evidence type="ECO:0000259" key="5">
    <source>
        <dbReference type="Pfam" id="PF04542"/>
    </source>
</evidence>
<proteinExistence type="inferred from homology"/>
<evidence type="ECO:0000256" key="4">
    <source>
        <dbReference type="ARBA" id="ARBA00023163"/>
    </source>
</evidence>
<gene>
    <name evidence="7" type="ORF">WAX74_04885</name>
</gene>
<dbReference type="InterPro" id="IPR013325">
    <property type="entry name" value="RNA_pol_sigma_r2"/>
</dbReference>
<dbReference type="Pfam" id="PF04542">
    <property type="entry name" value="Sigma70_r2"/>
    <property type="match status" value="1"/>
</dbReference>
<keyword evidence="4" id="KW-0804">Transcription</keyword>
<evidence type="ECO:0000256" key="3">
    <source>
        <dbReference type="ARBA" id="ARBA00023082"/>
    </source>
</evidence>
<dbReference type="Pfam" id="PF08281">
    <property type="entry name" value="Sigma70_r4_2"/>
    <property type="match status" value="1"/>
</dbReference>
<dbReference type="EMBL" id="JBAWSY010000002">
    <property type="protein sequence ID" value="MEI4768994.1"/>
    <property type="molecule type" value="Genomic_DNA"/>
</dbReference>
<evidence type="ECO:0000313" key="8">
    <source>
        <dbReference type="Proteomes" id="UP001364890"/>
    </source>
</evidence>
<dbReference type="InterPro" id="IPR014284">
    <property type="entry name" value="RNA_pol_sigma-70_dom"/>
</dbReference>
<comment type="similarity">
    <text evidence="1">Belongs to the sigma-70 factor family. ECF subfamily.</text>
</comment>
<accession>A0ABU8F1W2</accession>
<evidence type="ECO:0000256" key="1">
    <source>
        <dbReference type="ARBA" id="ARBA00010641"/>
    </source>
</evidence>
<name>A0ABU8F1W2_9BACI</name>
<reference evidence="7 8" key="1">
    <citation type="submission" date="2024-01" db="EMBL/GenBank/DDBJ databases">
        <title>Seven novel Bacillus-like species.</title>
        <authorList>
            <person name="Liu G."/>
        </authorList>
    </citation>
    <scope>NUCLEOTIDE SEQUENCE [LARGE SCALE GENOMIC DNA]</scope>
    <source>
        <strain evidence="7 8">FJAT-51614</strain>
    </source>
</reference>
<dbReference type="Gene3D" id="1.10.1740.10">
    <property type="match status" value="1"/>
</dbReference>
<dbReference type="PANTHER" id="PTHR43133">
    <property type="entry name" value="RNA POLYMERASE ECF-TYPE SIGMA FACTO"/>
    <property type="match status" value="1"/>
</dbReference>
<protein>
    <submittedName>
        <fullName evidence="7">Sigma-70 family RNA polymerase sigma factor</fullName>
    </submittedName>
</protein>
<keyword evidence="8" id="KW-1185">Reference proteome</keyword>
<evidence type="ECO:0000256" key="2">
    <source>
        <dbReference type="ARBA" id="ARBA00023015"/>
    </source>
</evidence>
<dbReference type="InterPro" id="IPR036388">
    <property type="entry name" value="WH-like_DNA-bd_sf"/>
</dbReference>
<dbReference type="InterPro" id="IPR013324">
    <property type="entry name" value="RNA_pol_sigma_r3/r4-like"/>
</dbReference>
<dbReference type="RefSeq" id="WP_336496544.1">
    <property type="nucleotide sequence ID" value="NZ_JBAWSY010000002.1"/>
</dbReference>
<organism evidence="7 8">
    <name type="scientific">Psychrobacillus mangrovi</name>
    <dbReference type="NCBI Taxonomy" id="3117745"/>
    <lineage>
        <taxon>Bacteria</taxon>
        <taxon>Bacillati</taxon>
        <taxon>Bacillota</taxon>
        <taxon>Bacilli</taxon>
        <taxon>Bacillales</taxon>
        <taxon>Bacillaceae</taxon>
        <taxon>Psychrobacillus</taxon>
    </lineage>
</organism>
<evidence type="ECO:0000313" key="7">
    <source>
        <dbReference type="EMBL" id="MEI4768994.1"/>
    </source>
</evidence>
<feature type="domain" description="RNA polymerase sigma-70 region 2" evidence="5">
    <location>
        <begin position="27"/>
        <end position="94"/>
    </location>
</feature>
<feature type="domain" description="RNA polymerase sigma factor 70 region 4 type 2" evidence="6">
    <location>
        <begin position="114"/>
        <end position="165"/>
    </location>
</feature>
<evidence type="ECO:0000259" key="6">
    <source>
        <dbReference type="Pfam" id="PF08281"/>
    </source>
</evidence>
<dbReference type="InterPro" id="IPR007627">
    <property type="entry name" value="RNA_pol_sigma70_r2"/>
</dbReference>
<dbReference type="CDD" id="cd06171">
    <property type="entry name" value="Sigma70_r4"/>
    <property type="match status" value="1"/>
</dbReference>
<dbReference type="Proteomes" id="UP001364890">
    <property type="component" value="Unassembled WGS sequence"/>
</dbReference>
<comment type="caution">
    <text evidence="7">The sequence shown here is derived from an EMBL/GenBank/DDBJ whole genome shotgun (WGS) entry which is preliminary data.</text>
</comment>
<dbReference type="Gene3D" id="1.10.10.10">
    <property type="entry name" value="Winged helix-like DNA-binding domain superfamily/Winged helix DNA-binding domain"/>
    <property type="match status" value="1"/>
</dbReference>
<dbReference type="InterPro" id="IPR039425">
    <property type="entry name" value="RNA_pol_sigma-70-like"/>
</dbReference>
<keyword evidence="3" id="KW-0731">Sigma factor</keyword>
<dbReference type="SUPFAM" id="SSF88659">
    <property type="entry name" value="Sigma3 and sigma4 domains of RNA polymerase sigma factors"/>
    <property type="match status" value="1"/>
</dbReference>
<keyword evidence="2" id="KW-0805">Transcription regulation</keyword>
<dbReference type="SUPFAM" id="SSF88946">
    <property type="entry name" value="Sigma2 domain of RNA polymerase sigma factors"/>
    <property type="match status" value="1"/>
</dbReference>
<sequence>MKWGVDVEDLEIASKAIQGEEQSFIQLMQLHKKVLYRTAFAFLKNEHDAIEAFQEVTFRAYLKIHTVKEPQYMKTWLIRIMMNYCQDHLKKKKRYISNELLQEMGFYTDNTNLEMEEAIASLSRAEQQLIFLKYFQDTKIKEIAEIENIPEGTVKSRLHKALKSLRNFLTEKGDVDHV</sequence>